<protein>
    <submittedName>
        <fullName evidence="3">Uncharacterized protein</fullName>
    </submittedName>
</protein>
<evidence type="ECO:0000313" key="4">
    <source>
        <dbReference type="Proteomes" id="UP000322454"/>
    </source>
</evidence>
<dbReference type="EMBL" id="SHMQ01000010">
    <property type="protein sequence ID" value="RZV39507.1"/>
    <property type="molecule type" value="Genomic_DNA"/>
</dbReference>
<dbReference type="AlphaFoldDB" id="A0A520XE80"/>
<keyword evidence="2" id="KW-0472">Membrane</keyword>
<keyword evidence="2" id="KW-0812">Transmembrane</keyword>
<sequence>MKKNNIFKKIKNNLQAWFSLALYISASLVLIGAISIYYDDFLNLIWNNIVFKFLLSVGLLFIFLILTNIARKRFSKISIPTERDLVERSFKALILPVSKARVEILSVDTNNDVINIKYEDKKISINKNTINKILNSEDNEAKHENYANFKNWQPPLVSILRNLKIDNEKGGIEQLWLLGSADTAVNPKKKQNESGNNDKSDEKPNIAKGSARELKFFVQILLFFFKDKFDIYVFDYKNKEKIKIDEKNLNILSDEKIIDNIAVDFNDFEKVHETFKRIISKIIETAKEENETCSSQKRIKEHEIAIDITGGQKPISVAGAVSTLEYKTKIIYIDTNNIPNIKEIDATIENEPDF</sequence>
<keyword evidence="2" id="KW-1133">Transmembrane helix</keyword>
<dbReference type="Gene3D" id="3.40.50.10770">
    <property type="entry name" value="Hypothetical protein VC1899 like domain (Restriction endonuclease-like)"/>
    <property type="match status" value="1"/>
</dbReference>
<proteinExistence type="predicted"/>
<feature type="transmembrane region" description="Helical" evidence="2">
    <location>
        <begin position="44"/>
        <end position="66"/>
    </location>
</feature>
<accession>A0A520XE80</accession>
<comment type="caution">
    <text evidence="3">The sequence shown here is derived from an EMBL/GenBank/DDBJ whole genome shotgun (WGS) entry which is preliminary data.</text>
</comment>
<feature type="transmembrane region" description="Helical" evidence="2">
    <location>
        <begin position="20"/>
        <end position="38"/>
    </location>
</feature>
<reference evidence="3 4" key="1">
    <citation type="submission" date="2019-01" db="EMBL/GenBank/DDBJ databases">
        <title>Insights into ecological role of a new deltaproteobacterial order Candidatus Sinidesulfobacterales (Sva0485) by metagenomics and metatranscriptomics.</title>
        <authorList>
            <person name="Tan S."/>
            <person name="Liu J."/>
            <person name="Fang Y."/>
            <person name="Hedlund B."/>
            <person name="Lian Z.-H."/>
            <person name="Huang L.-Y."/>
            <person name="Li J.-T."/>
            <person name="Huang L.-N."/>
            <person name="Li W.-J."/>
            <person name="Jiang H.-C."/>
            <person name="Dong H.-L."/>
            <person name="Shu W.-S."/>
        </authorList>
    </citation>
    <scope>NUCLEOTIDE SEQUENCE [LARGE SCALE GENOMIC DNA]</scope>
    <source>
        <strain evidence="3">AP4</strain>
    </source>
</reference>
<organism evidence="3 4">
    <name type="scientific">Candidatus Acidulodesulfobacterium acidiphilum</name>
    <dbReference type="NCBI Taxonomy" id="2597224"/>
    <lineage>
        <taxon>Bacteria</taxon>
        <taxon>Deltaproteobacteria</taxon>
        <taxon>Candidatus Acidulodesulfobacterales</taxon>
        <taxon>Candidatus Acidulodesulfobacterium</taxon>
    </lineage>
</organism>
<gene>
    <name evidence="3" type="ORF">EVJ48_04760</name>
</gene>
<name>A0A520XE80_9DELT</name>
<evidence type="ECO:0000313" key="3">
    <source>
        <dbReference type="EMBL" id="RZV39507.1"/>
    </source>
</evidence>
<evidence type="ECO:0000256" key="2">
    <source>
        <dbReference type="SAM" id="Phobius"/>
    </source>
</evidence>
<feature type="region of interest" description="Disordered" evidence="1">
    <location>
        <begin position="186"/>
        <end position="205"/>
    </location>
</feature>
<dbReference type="Proteomes" id="UP000322454">
    <property type="component" value="Unassembled WGS sequence"/>
</dbReference>
<feature type="compositionally biased region" description="Basic and acidic residues" evidence="1">
    <location>
        <begin position="190"/>
        <end position="205"/>
    </location>
</feature>
<evidence type="ECO:0000256" key="1">
    <source>
        <dbReference type="SAM" id="MobiDB-lite"/>
    </source>
</evidence>